<dbReference type="PANTHER" id="PTHR18460">
    <property type="entry name" value="TEL2 INTERACTING PROTEIN 1 TTI1 FAMILY MEMBER"/>
    <property type="match status" value="1"/>
</dbReference>
<dbReference type="InterPro" id="IPR059075">
    <property type="entry name" value="TPR_TTI1_2nd_yeast"/>
</dbReference>
<dbReference type="Pfam" id="PF24173">
    <property type="entry name" value="TPR_TTI1_N"/>
    <property type="match status" value="1"/>
</dbReference>
<reference evidence="4" key="2">
    <citation type="submission" date="2014-02" db="EMBL/GenBank/DDBJ databases">
        <title>Complete DNA sequence of /Kuraishia capsulata/ illustrates novel genomic features among budding yeasts (/Saccharomycotina/).</title>
        <authorList>
            <person name="Morales L."/>
            <person name="Noel B."/>
            <person name="Porcel B."/>
            <person name="Marcet-Houben M."/>
            <person name="Hullo M-F."/>
            <person name="Sacerdot C."/>
            <person name="Tekaia F."/>
            <person name="Leh-Louis V."/>
            <person name="Despons L."/>
            <person name="Khanna V."/>
            <person name="Aury J-M."/>
            <person name="Barbe V."/>
            <person name="Couloux A."/>
            <person name="Labadie K."/>
            <person name="Pelletier E."/>
            <person name="Souciet J-L."/>
            <person name="Boekhout T."/>
            <person name="Gabaldon T."/>
            <person name="Wincker P."/>
            <person name="Dujon B."/>
        </authorList>
    </citation>
    <scope>NUCLEOTIDE SEQUENCE</scope>
    <source>
        <strain evidence="4">CBS 1993</strain>
    </source>
</reference>
<dbReference type="Gene3D" id="1.25.10.10">
    <property type="entry name" value="Leucine-rich Repeat Variant"/>
    <property type="match status" value="2"/>
</dbReference>
<proteinExistence type="predicted"/>
<dbReference type="Proteomes" id="UP000019384">
    <property type="component" value="Unassembled WGS sequence"/>
</dbReference>
<feature type="compositionally biased region" description="Acidic residues" evidence="1">
    <location>
        <begin position="821"/>
        <end position="833"/>
    </location>
</feature>
<dbReference type="GeneID" id="34523261"/>
<dbReference type="GO" id="GO:0005737">
    <property type="term" value="C:cytoplasm"/>
    <property type="evidence" value="ECO:0007669"/>
    <property type="project" value="TreeGrafter"/>
</dbReference>
<dbReference type="Pfam" id="PF26245">
    <property type="entry name" value="TPR_TTI1_2nd_yeast"/>
    <property type="match status" value="1"/>
</dbReference>
<dbReference type="SUPFAM" id="SSF48371">
    <property type="entry name" value="ARM repeat"/>
    <property type="match status" value="1"/>
</dbReference>
<feature type="region of interest" description="Disordered" evidence="1">
    <location>
        <begin position="810"/>
        <end position="848"/>
    </location>
</feature>
<protein>
    <recommendedName>
        <fullName evidence="6">TEL2-interacting protein 1</fullName>
    </recommendedName>
</protein>
<feature type="domain" description="TEL2-interacting protein 1 second TPR" evidence="3">
    <location>
        <begin position="546"/>
        <end position="646"/>
    </location>
</feature>
<name>W6MSU0_9ASCO</name>
<dbReference type="RefSeq" id="XP_022461873.1">
    <property type="nucleotide sequence ID" value="XM_022603551.1"/>
</dbReference>
<sequence length="1048" mass="117943">MSDIREASQVAFQEIRQPCVALSNIVFSKTSPLDPRSKELSDAVSQVYTSFAQVVSSLEKQHGEVYLTTTLADYVFVPLVDLFKAPQIGDRTLEKLLKILATLIRCCWRIAGSLPSQLGTNLLSLLSFLIGGPPSGQTRQKPSRSNEVIEADLECLKELFISIRTQTSAGIPNLLEDASTLPSFGYTVSVILDSLRDCQDVKVQIRALEALDVICDLFPKGDMLSMILPGCMSTFVKVVAQRNGVKVHYTALEAIIRLVTKILVFTCSDNNLGAFVKDFNLNSLEDLKDSSSELLKNHDTIEFIPEEKDHRTKEWLVKTSSQIDVAFNTILKLRNHDKQIVVEAIVELCGTLMARCHYSLNSLIPKLLDTLGKIYSKDEGNDYKTLETVVKTPNLEGFVLKRLDQWIGSLSAAFLFTDQERTYGIIKLISFACEIIKSWALTGTTSKTSITVLMQRLLITIQESLSNLVSRKKDSKPSITSIPQSIGTDMLITTQGYDGGDIDDISHQKPLFDGLLDSKCEDGLYLLLNLVTQLDPTLKVPEPTISESQSSKPVLLWMMRGLLCGAQIKPNALQDENWMFNDDEENHDVLVQERVYDLLEASGSLLSECLTEEASDSVARAQVASLKSIADACQYLGPDFQYELIDYLYPVVDCLTSPIEHVRYEAQRTTFQIAKICYDGSVKSLIFENYDYLIDSLSLNLTGHSITPRTPIVLMVLIKFGGKEILYQLSDVISTMFALLDMYHGYAVLCESFFSVFHEFVESVEKSYLEDYEFVKPDAEGDILRPWGMKTFDDLVKFLTHERDIPEMNDLTLEEVLDKPDSDDDDEEEEENTAESSPPQSEETTPWQSPIPKQLYFKIQQIWNYADRLSTHSSLRLRVLILTIMTRIVRLLSSSPHDFLPNLASSWHLVSSFILDVDKAKGTTPDPRLVILASDLGCQFLHYGGGFLTHRMLQFWSGLKTKQWFLDGTRALRHPKAHSAMDLYLQAMVAVSRFLFCSIQNLGVQIPENVAYEMIHMACIWVEKDPEKYGYFADTATLVQLENTTAIE</sequence>
<dbReference type="InterPro" id="IPR049362">
    <property type="entry name" value="TTI1_rpt"/>
</dbReference>
<gene>
    <name evidence="4" type="ORF">KUCA_T00005885001</name>
</gene>
<dbReference type="AlphaFoldDB" id="W6MSU0"/>
<feature type="domain" description="TTI1 N-terminal TPR" evidence="2">
    <location>
        <begin position="12"/>
        <end position="371"/>
    </location>
</feature>
<dbReference type="InterPro" id="IPR011989">
    <property type="entry name" value="ARM-like"/>
</dbReference>
<dbReference type="OrthoDB" id="6781668at2759"/>
<evidence type="ECO:0000313" key="4">
    <source>
        <dbReference type="EMBL" id="CDK29891.1"/>
    </source>
</evidence>
<feature type="compositionally biased region" description="Polar residues" evidence="1">
    <location>
        <begin position="836"/>
        <end position="848"/>
    </location>
</feature>
<dbReference type="EMBL" id="HG793131">
    <property type="protein sequence ID" value="CDK29891.1"/>
    <property type="molecule type" value="Genomic_DNA"/>
</dbReference>
<evidence type="ECO:0000313" key="5">
    <source>
        <dbReference type="Proteomes" id="UP000019384"/>
    </source>
</evidence>
<dbReference type="InterPro" id="IPR016024">
    <property type="entry name" value="ARM-type_fold"/>
</dbReference>
<evidence type="ECO:0000259" key="3">
    <source>
        <dbReference type="Pfam" id="PF26245"/>
    </source>
</evidence>
<dbReference type="PANTHER" id="PTHR18460:SF3">
    <property type="entry name" value="TELO2-INTERACTING PROTEIN 1 HOMOLOG"/>
    <property type="match status" value="1"/>
</dbReference>
<dbReference type="InterPro" id="IPR052587">
    <property type="entry name" value="TELO2-interacting_protein_1"/>
</dbReference>
<organism evidence="4 5">
    <name type="scientific">Kuraishia capsulata CBS 1993</name>
    <dbReference type="NCBI Taxonomy" id="1382522"/>
    <lineage>
        <taxon>Eukaryota</taxon>
        <taxon>Fungi</taxon>
        <taxon>Dikarya</taxon>
        <taxon>Ascomycota</taxon>
        <taxon>Saccharomycotina</taxon>
        <taxon>Pichiomycetes</taxon>
        <taxon>Pichiales</taxon>
        <taxon>Pichiaceae</taxon>
        <taxon>Kuraishia</taxon>
    </lineage>
</organism>
<accession>W6MSU0</accession>
<dbReference type="HOGENOM" id="CLU_005544_0_0_1"/>
<reference evidence="4" key="1">
    <citation type="submission" date="2013-12" db="EMBL/GenBank/DDBJ databases">
        <authorList>
            <person name="Genoscope - CEA"/>
        </authorList>
    </citation>
    <scope>NUCLEOTIDE SEQUENCE</scope>
    <source>
        <strain evidence="4">CBS 1993</strain>
    </source>
</reference>
<evidence type="ECO:0008006" key="6">
    <source>
        <dbReference type="Google" id="ProtNLM"/>
    </source>
</evidence>
<evidence type="ECO:0000259" key="2">
    <source>
        <dbReference type="Pfam" id="PF24173"/>
    </source>
</evidence>
<dbReference type="STRING" id="1382522.W6MSU0"/>
<evidence type="ECO:0000256" key="1">
    <source>
        <dbReference type="SAM" id="MobiDB-lite"/>
    </source>
</evidence>
<dbReference type="Pfam" id="PF21547">
    <property type="entry name" value="TTI1"/>
    <property type="match status" value="1"/>
</dbReference>
<dbReference type="InterPro" id="IPR057566">
    <property type="entry name" value="TPR_TTI1_N"/>
</dbReference>
<keyword evidence="5" id="KW-1185">Reference proteome</keyword>